<sequence length="89" mass="8679">MTCAMNSLPLSNCNIVRVIQSCEKASGLFSLSASGLSIGSSGLSASGSSIDSSGLSVSGSFIDSSGLVSGFSVSGLLSGLGSGDLFCIF</sequence>
<evidence type="ECO:0000313" key="1">
    <source>
        <dbReference type="EMBL" id="CAG8474139.1"/>
    </source>
</evidence>
<keyword evidence="2" id="KW-1185">Reference proteome</keyword>
<dbReference type="EMBL" id="CAJVPU010001201">
    <property type="protein sequence ID" value="CAG8474139.1"/>
    <property type="molecule type" value="Genomic_DNA"/>
</dbReference>
<protein>
    <submittedName>
        <fullName evidence="1">14957_t:CDS:1</fullName>
    </submittedName>
</protein>
<accession>A0ACA9KHP2</accession>
<name>A0ACA9KHP2_9GLOM</name>
<comment type="caution">
    <text evidence="1">The sequence shown here is derived from an EMBL/GenBank/DDBJ whole genome shotgun (WGS) entry which is preliminary data.</text>
</comment>
<evidence type="ECO:0000313" key="2">
    <source>
        <dbReference type="Proteomes" id="UP000789702"/>
    </source>
</evidence>
<reference evidence="1" key="1">
    <citation type="submission" date="2021-06" db="EMBL/GenBank/DDBJ databases">
        <authorList>
            <person name="Kallberg Y."/>
            <person name="Tangrot J."/>
            <person name="Rosling A."/>
        </authorList>
    </citation>
    <scope>NUCLEOTIDE SEQUENCE</scope>
    <source>
        <strain evidence="1">IL203A</strain>
    </source>
</reference>
<dbReference type="Proteomes" id="UP000789702">
    <property type="component" value="Unassembled WGS sequence"/>
</dbReference>
<proteinExistence type="predicted"/>
<gene>
    <name evidence="1" type="ORF">DHETER_LOCUS1846</name>
</gene>
<organism evidence="1 2">
    <name type="scientific">Dentiscutata heterogama</name>
    <dbReference type="NCBI Taxonomy" id="1316150"/>
    <lineage>
        <taxon>Eukaryota</taxon>
        <taxon>Fungi</taxon>
        <taxon>Fungi incertae sedis</taxon>
        <taxon>Mucoromycota</taxon>
        <taxon>Glomeromycotina</taxon>
        <taxon>Glomeromycetes</taxon>
        <taxon>Diversisporales</taxon>
        <taxon>Gigasporaceae</taxon>
        <taxon>Dentiscutata</taxon>
    </lineage>
</organism>